<gene>
    <name evidence="1" type="ordered locus">Cag_0269</name>
</gene>
<dbReference type="HOGENOM" id="CLU_1509134_0_0_10"/>
<dbReference type="OrthoDB" id="8756709at2"/>
<evidence type="ECO:0000313" key="1">
    <source>
        <dbReference type="EMBL" id="ABB27545.1"/>
    </source>
</evidence>
<accession>Q3ATY0</accession>
<name>Q3ATY0_CHLCH</name>
<proteinExistence type="predicted"/>
<dbReference type="EMBL" id="CP000108">
    <property type="protein sequence ID" value="ABB27545.1"/>
    <property type="molecule type" value="Genomic_DNA"/>
</dbReference>
<reference evidence="1" key="1">
    <citation type="submission" date="2005-08" db="EMBL/GenBank/DDBJ databases">
        <title>Complete sequence of Chlorobium chlorochromatii CaD3.</title>
        <authorList>
            <person name="Copeland A."/>
            <person name="Lucas S."/>
            <person name="Lapidus A."/>
            <person name="Barry K."/>
            <person name="Detter J.C."/>
            <person name="Glavina T."/>
            <person name="Hammon N."/>
            <person name="Israni S."/>
            <person name="Pitluck S."/>
            <person name="Bryant D."/>
            <person name="Schmutz J."/>
            <person name="Larimer F."/>
            <person name="Land M."/>
            <person name="Kyrpides N."/>
            <person name="Ivanova N."/>
            <person name="Richardson P."/>
        </authorList>
    </citation>
    <scope>NUCLEOTIDE SEQUENCE [LARGE SCALE GENOMIC DNA]</scope>
    <source>
        <strain evidence="1">CaD3</strain>
    </source>
</reference>
<dbReference type="AlphaFoldDB" id="Q3ATY0"/>
<protein>
    <submittedName>
        <fullName evidence="1">Uncharacterized protein</fullName>
    </submittedName>
</protein>
<organism evidence="1">
    <name type="scientific">Chlorobium chlorochromatii (strain CaD3)</name>
    <dbReference type="NCBI Taxonomy" id="340177"/>
    <lineage>
        <taxon>Bacteria</taxon>
        <taxon>Pseudomonadati</taxon>
        <taxon>Chlorobiota</taxon>
        <taxon>Chlorobiia</taxon>
        <taxon>Chlorobiales</taxon>
        <taxon>Chlorobiaceae</taxon>
        <taxon>Chlorobium/Pelodictyon group</taxon>
        <taxon>Chlorobium</taxon>
    </lineage>
</organism>
<dbReference type="KEGG" id="cch:Cag_0269"/>
<dbReference type="eggNOG" id="ENOG5032ZTJ">
    <property type="taxonomic scope" value="Bacteria"/>
</dbReference>
<dbReference type="STRING" id="340177.Cag_0269"/>
<sequence>MERVALTTDEQNLWDQIYFSEKTIQIDHDKPRESIEPAYQLAQSLLKRKVIPQIRMRYFTDPKLNIGGRDKSRKEVFERNGTSGDMILRHPHFHKYLRYFVLGPDIPLTAINEFVVLANDCDPITSGDTKEFCNLAWKQIRNSGQDTKYAAEEYFKLGLELELGEDVAYAIRDTIMRMR</sequence>